<feature type="transmembrane region" description="Helical" evidence="1">
    <location>
        <begin position="97"/>
        <end position="119"/>
    </location>
</feature>
<sequence>MSSNSTSSDSQLQSFISSTAGPLIVATAVQSALFGAIGVQTWTYFSRFGNKDRTFYRYLALGLFLLNTIQFVVDVEIIYCAGTWVSTGLSSFFSGPLTWTLCAEPAITAVIVFFAHLLFMERCGAFAKKIIQDARVPGAAGSHFSQFWHGLFDHAFQSKVVRQYLGSSCPDSDCFVVILAGDNGHLHFAHVVLYIQEIRNASVGGVKTLRTLWYHHYLESHSGLLDSDVFSPSPWDYILSSVPVLHWTDLYYGGPIGASLA</sequence>
<feature type="transmembrane region" description="Helical" evidence="1">
    <location>
        <begin position="20"/>
        <end position="46"/>
    </location>
</feature>
<feature type="transmembrane region" description="Helical" evidence="1">
    <location>
        <begin position="58"/>
        <end position="85"/>
    </location>
</feature>
<reference evidence="2" key="1">
    <citation type="submission" date="2020-05" db="EMBL/GenBank/DDBJ databases">
        <title>Mycena genomes resolve the evolution of fungal bioluminescence.</title>
        <authorList>
            <person name="Tsai I.J."/>
        </authorList>
    </citation>
    <scope>NUCLEOTIDE SEQUENCE</scope>
    <source>
        <strain evidence="2">CCC161011</strain>
    </source>
</reference>
<evidence type="ECO:0000256" key="1">
    <source>
        <dbReference type="SAM" id="Phobius"/>
    </source>
</evidence>
<evidence type="ECO:0000313" key="3">
    <source>
        <dbReference type="Proteomes" id="UP000620124"/>
    </source>
</evidence>
<keyword evidence="1" id="KW-1133">Transmembrane helix</keyword>
<name>A0A8H6XN67_9AGAR</name>
<proteinExistence type="predicted"/>
<protein>
    <submittedName>
        <fullName evidence="2">Uncharacterized protein</fullName>
    </submittedName>
</protein>
<keyword evidence="3" id="KW-1185">Reference proteome</keyword>
<organism evidence="2 3">
    <name type="scientific">Mycena venus</name>
    <dbReference type="NCBI Taxonomy" id="2733690"/>
    <lineage>
        <taxon>Eukaryota</taxon>
        <taxon>Fungi</taxon>
        <taxon>Dikarya</taxon>
        <taxon>Basidiomycota</taxon>
        <taxon>Agaricomycotina</taxon>
        <taxon>Agaricomycetes</taxon>
        <taxon>Agaricomycetidae</taxon>
        <taxon>Agaricales</taxon>
        <taxon>Marasmiineae</taxon>
        <taxon>Mycenaceae</taxon>
        <taxon>Mycena</taxon>
    </lineage>
</organism>
<dbReference type="AlphaFoldDB" id="A0A8H6XN67"/>
<gene>
    <name evidence="2" type="ORF">MVEN_01766300</name>
</gene>
<dbReference type="EMBL" id="JACAZI010000016">
    <property type="protein sequence ID" value="KAF7343340.1"/>
    <property type="molecule type" value="Genomic_DNA"/>
</dbReference>
<evidence type="ECO:0000313" key="2">
    <source>
        <dbReference type="EMBL" id="KAF7343340.1"/>
    </source>
</evidence>
<keyword evidence="1" id="KW-0812">Transmembrane</keyword>
<dbReference type="Proteomes" id="UP000620124">
    <property type="component" value="Unassembled WGS sequence"/>
</dbReference>
<dbReference type="OrthoDB" id="3069766at2759"/>
<keyword evidence="1" id="KW-0472">Membrane</keyword>
<accession>A0A8H6XN67</accession>
<comment type="caution">
    <text evidence="2">The sequence shown here is derived from an EMBL/GenBank/DDBJ whole genome shotgun (WGS) entry which is preliminary data.</text>
</comment>